<dbReference type="GO" id="GO:0051781">
    <property type="term" value="P:positive regulation of cell division"/>
    <property type="evidence" value="ECO:0007669"/>
    <property type="project" value="UniProtKB-KW"/>
</dbReference>
<dbReference type="InterPro" id="IPR008996">
    <property type="entry name" value="IL1/FGF"/>
</dbReference>
<evidence type="ECO:0000256" key="6">
    <source>
        <dbReference type="ARBA" id="ARBA00022490"/>
    </source>
</evidence>
<evidence type="ECO:0000256" key="5">
    <source>
        <dbReference type="ARBA" id="ARBA00014702"/>
    </source>
</evidence>
<dbReference type="Ensembl" id="ENSCMIT00000023388.1">
    <property type="protein sequence ID" value="ENSCMIP00000022992.1"/>
    <property type="gene ID" value="ENSCMIG00000010320.1"/>
</dbReference>
<evidence type="ECO:0000256" key="11">
    <source>
        <dbReference type="ARBA" id="ARBA00023228"/>
    </source>
</evidence>
<evidence type="ECO:0000256" key="1">
    <source>
        <dbReference type="ARBA" id="ARBA00004371"/>
    </source>
</evidence>
<evidence type="ECO:0000256" key="12">
    <source>
        <dbReference type="ARBA" id="ARBA00023246"/>
    </source>
</evidence>
<evidence type="ECO:0000256" key="2">
    <source>
        <dbReference type="ARBA" id="ARBA00004514"/>
    </source>
</evidence>
<dbReference type="Gene3D" id="2.80.10.50">
    <property type="match status" value="1"/>
</dbReference>
<protein>
    <recommendedName>
        <fullName evidence="5">Interleukin-1 beta</fullName>
    </recommendedName>
</protein>
<evidence type="ECO:0000313" key="13">
    <source>
        <dbReference type="Ensembl" id="ENSCMIP00000022992.1"/>
    </source>
</evidence>
<dbReference type="GO" id="GO:0005615">
    <property type="term" value="C:extracellular space"/>
    <property type="evidence" value="ECO:0007669"/>
    <property type="project" value="UniProtKB-KW"/>
</dbReference>
<dbReference type="GO" id="GO:0019221">
    <property type="term" value="P:cytokine-mediated signaling pathway"/>
    <property type="evidence" value="ECO:0007669"/>
    <property type="project" value="TreeGrafter"/>
</dbReference>
<reference evidence="13" key="5">
    <citation type="submission" date="2025-09" db="UniProtKB">
        <authorList>
            <consortium name="Ensembl"/>
        </authorList>
    </citation>
    <scope>IDENTIFICATION</scope>
</reference>
<keyword evidence="8" id="KW-0964">Secreted</keyword>
<reference evidence="13" key="4">
    <citation type="submission" date="2025-08" db="UniProtKB">
        <authorList>
            <consortium name="Ensembl"/>
        </authorList>
    </citation>
    <scope>IDENTIFICATION</scope>
</reference>
<name>A0A4W3I2N9_CALMI</name>
<keyword evidence="11" id="KW-0458">Lysosome</keyword>
<reference evidence="14" key="3">
    <citation type="journal article" date="2014" name="Nature">
        <title>Elephant shark genome provides unique insights into gnathostome evolution.</title>
        <authorList>
            <consortium name="International Elephant Shark Genome Sequencing Consortium"/>
            <person name="Venkatesh B."/>
            <person name="Lee A.P."/>
            <person name="Ravi V."/>
            <person name="Maurya A.K."/>
            <person name="Lian M.M."/>
            <person name="Swann J.B."/>
            <person name="Ohta Y."/>
            <person name="Flajnik M.F."/>
            <person name="Sutoh Y."/>
            <person name="Kasahara M."/>
            <person name="Hoon S."/>
            <person name="Gangu V."/>
            <person name="Roy S.W."/>
            <person name="Irimia M."/>
            <person name="Korzh V."/>
            <person name="Kondrychyn I."/>
            <person name="Lim Z.W."/>
            <person name="Tay B.H."/>
            <person name="Tohari S."/>
            <person name="Kong K.W."/>
            <person name="Ho S."/>
            <person name="Lorente-Galdos B."/>
            <person name="Quilez J."/>
            <person name="Marques-Bonet T."/>
            <person name="Raney B.J."/>
            <person name="Ingham P.W."/>
            <person name="Tay A."/>
            <person name="Hillier L.W."/>
            <person name="Minx P."/>
            <person name="Boehm T."/>
            <person name="Wilson R.K."/>
            <person name="Brenner S."/>
            <person name="Warren W.C."/>
        </authorList>
    </citation>
    <scope>NUCLEOTIDE SEQUENCE [LARGE SCALE GENOMIC DNA]</scope>
</reference>
<dbReference type="InterPro" id="IPR000975">
    <property type="entry name" value="IL-1_fam"/>
</dbReference>
<organism evidence="13 14">
    <name type="scientific">Callorhinchus milii</name>
    <name type="common">Ghost shark</name>
    <dbReference type="NCBI Taxonomy" id="7868"/>
    <lineage>
        <taxon>Eukaryota</taxon>
        <taxon>Metazoa</taxon>
        <taxon>Chordata</taxon>
        <taxon>Craniata</taxon>
        <taxon>Vertebrata</taxon>
        <taxon>Chondrichthyes</taxon>
        <taxon>Holocephali</taxon>
        <taxon>Chimaeriformes</taxon>
        <taxon>Callorhinchidae</taxon>
        <taxon>Callorhinchus</taxon>
    </lineage>
</organism>
<evidence type="ECO:0000256" key="9">
    <source>
        <dbReference type="ARBA" id="ARBA00022620"/>
    </source>
</evidence>
<comment type="similarity">
    <text evidence="4">Belongs to the IL-1 family.</text>
</comment>
<sequence length="108" mass="12535">YINSRVALCDVSPMSKTRGLFLFLSSFLKRGLLHPSTQEWNNNLNDISSATKQLRFVFFKKVSDMGSTFEFESANHRGWYISTSKKNRQTVEMEVKEKNRITVFTVSM</sequence>
<evidence type="ECO:0000256" key="8">
    <source>
        <dbReference type="ARBA" id="ARBA00022525"/>
    </source>
</evidence>
<keyword evidence="6" id="KW-0963">Cytoplasm</keyword>
<keyword evidence="12" id="KW-0497">Mitogen</keyword>
<dbReference type="GO" id="GO:0005764">
    <property type="term" value="C:lysosome"/>
    <property type="evidence" value="ECO:0007669"/>
    <property type="project" value="UniProtKB-SubCell"/>
</dbReference>
<comment type="subcellular location">
    <subcellularLocation>
        <location evidence="2">Cytoplasm</location>
        <location evidence="2">Cytosol</location>
    </subcellularLocation>
    <subcellularLocation>
        <location evidence="1">Lysosome</location>
    </subcellularLocation>
    <subcellularLocation>
        <location evidence="3">Secreted</location>
        <location evidence="3">Extracellular exosome</location>
    </subcellularLocation>
</comment>
<dbReference type="STRING" id="7868.ENSCMIP00000022992"/>
<dbReference type="GO" id="GO:0005125">
    <property type="term" value="F:cytokine activity"/>
    <property type="evidence" value="ECO:0007669"/>
    <property type="project" value="UniProtKB-KW"/>
</dbReference>
<dbReference type="PANTHER" id="PTHR10078">
    <property type="entry name" value="INTERLEUKIN-1 FAMILY MEMBER"/>
    <property type="match status" value="1"/>
</dbReference>
<dbReference type="GO" id="GO:0006955">
    <property type="term" value="P:immune response"/>
    <property type="evidence" value="ECO:0007669"/>
    <property type="project" value="InterPro"/>
</dbReference>
<keyword evidence="14" id="KW-1185">Reference proteome</keyword>
<dbReference type="SUPFAM" id="SSF50353">
    <property type="entry name" value="Cytokine"/>
    <property type="match status" value="1"/>
</dbReference>
<dbReference type="GO" id="GO:0071222">
    <property type="term" value="P:cellular response to lipopolysaccharide"/>
    <property type="evidence" value="ECO:0007669"/>
    <property type="project" value="TreeGrafter"/>
</dbReference>
<dbReference type="GO" id="GO:0005829">
    <property type="term" value="C:cytosol"/>
    <property type="evidence" value="ECO:0007669"/>
    <property type="project" value="UniProtKB-SubCell"/>
</dbReference>
<keyword evidence="9" id="KW-0666">Pyrogen</keyword>
<evidence type="ECO:0000256" key="3">
    <source>
        <dbReference type="ARBA" id="ARBA00004550"/>
    </source>
</evidence>
<accession>A0A4W3I2N9</accession>
<dbReference type="Proteomes" id="UP000314986">
    <property type="component" value="Unassembled WGS sequence"/>
</dbReference>
<dbReference type="InParanoid" id="A0A4W3I2N9"/>
<reference evidence="14" key="2">
    <citation type="journal article" date="2007" name="PLoS Biol.">
        <title>Survey sequencing and comparative analysis of the elephant shark (Callorhinchus milii) genome.</title>
        <authorList>
            <person name="Venkatesh B."/>
            <person name="Kirkness E.F."/>
            <person name="Loh Y.H."/>
            <person name="Halpern A.L."/>
            <person name="Lee A.P."/>
            <person name="Johnson J."/>
            <person name="Dandona N."/>
            <person name="Viswanathan L.D."/>
            <person name="Tay A."/>
            <person name="Venter J.C."/>
            <person name="Strausberg R.L."/>
            <person name="Brenner S."/>
        </authorList>
    </citation>
    <scope>NUCLEOTIDE SEQUENCE [LARGE SCALE GENOMIC DNA]</scope>
</reference>
<evidence type="ECO:0000313" key="14">
    <source>
        <dbReference type="Proteomes" id="UP000314986"/>
    </source>
</evidence>
<dbReference type="Pfam" id="PF00340">
    <property type="entry name" value="IL1"/>
    <property type="match status" value="1"/>
</dbReference>
<dbReference type="AlphaFoldDB" id="A0A4W3I2N9"/>
<dbReference type="GO" id="GO:0010628">
    <property type="term" value="P:positive regulation of gene expression"/>
    <property type="evidence" value="ECO:0007669"/>
    <property type="project" value="TreeGrafter"/>
</dbReference>
<proteinExistence type="inferred from homology"/>
<dbReference type="PANTHER" id="PTHR10078:SF30">
    <property type="entry name" value="INTERLEUKIN-1 BETA"/>
    <property type="match status" value="1"/>
</dbReference>
<keyword evidence="7" id="KW-0202">Cytokine</keyword>
<evidence type="ECO:0000256" key="10">
    <source>
        <dbReference type="ARBA" id="ARBA00023198"/>
    </source>
</evidence>
<reference evidence="14" key="1">
    <citation type="journal article" date="2006" name="Science">
        <title>Ancient noncoding elements conserved in the human genome.</title>
        <authorList>
            <person name="Venkatesh B."/>
            <person name="Kirkness E.F."/>
            <person name="Loh Y.H."/>
            <person name="Halpern A.L."/>
            <person name="Lee A.P."/>
            <person name="Johnson J."/>
            <person name="Dandona N."/>
            <person name="Viswanathan L.D."/>
            <person name="Tay A."/>
            <person name="Venter J.C."/>
            <person name="Strausberg R.L."/>
            <person name="Brenner S."/>
        </authorList>
    </citation>
    <scope>NUCLEOTIDE SEQUENCE [LARGE SCALE GENOMIC DNA]</scope>
</reference>
<dbReference type="GO" id="GO:0001660">
    <property type="term" value="P:fever generation"/>
    <property type="evidence" value="ECO:0007669"/>
    <property type="project" value="UniProtKB-KW"/>
</dbReference>
<dbReference type="OMA" id="FESANHR"/>
<evidence type="ECO:0000256" key="7">
    <source>
        <dbReference type="ARBA" id="ARBA00022514"/>
    </source>
</evidence>
<evidence type="ECO:0000256" key="4">
    <source>
        <dbReference type="ARBA" id="ARBA00010448"/>
    </source>
</evidence>
<keyword evidence="10" id="KW-0395">Inflammatory response</keyword>